<sequence length="249" mass="26794">MNLIGHPRTSSVTKKLKTKGVASLILASVFLGVSPSIALADGKSTSAHEKSVNNTVEKKNAKGILPKKDKYSDEDVLKLLLAGQGPIAQKHPDLLNQLGFDPNRPMTDPAVLDNLVQLYMDYHPEFSNEIRRPLETGDPRAVERALIRLTEKYREFAQDVLGINSDEMVQARGACDGGAKACTVAYIAAVANGAVYANVAGATFVFVAAAAVFVVGPVAYLDDKTDPYQRMTSMEKDIVTLNLAKAMSS</sequence>
<evidence type="ECO:0000313" key="3">
    <source>
        <dbReference type="Proteomes" id="UP001565927"/>
    </source>
</evidence>
<accession>A0ABV4H618</accession>
<dbReference type="Pfam" id="PF26137">
    <property type="entry name" value="Toxin_SdpC"/>
    <property type="match status" value="1"/>
</dbReference>
<proteinExistence type="predicted"/>
<keyword evidence="1" id="KW-0472">Membrane</keyword>
<keyword evidence="3" id="KW-1185">Reference proteome</keyword>
<organism evidence="2 3">
    <name type="scientific">Kineococcus halophytocola</name>
    <dbReference type="NCBI Taxonomy" id="3234027"/>
    <lineage>
        <taxon>Bacteria</taxon>
        <taxon>Bacillati</taxon>
        <taxon>Actinomycetota</taxon>
        <taxon>Actinomycetes</taxon>
        <taxon>Kineosporiales</taxon>
        <taxon>Kineosporiaceae</taxon>
        <taxon>Kineococcus</taxon>
    </lineage>
</organism>
<keyword evidence="1" id="KW-0812">Transmembrane</keyword>
<dbReference type="Proteomes" id="UP001565927">
    <property type="component" value="Unassembled WGS sequence"/>
</dbReference>
<dbReference type="InterPro" id="IPR023888">
    <property type="entry name" value="SdpC-like"/>
</dbReference>
<evidence type="ECO:0008006" key="4">
    <source>
        <dbReference type="Google" id="ProtNLM"/>
    </source>
</evidence>
<reference evidence="2 3" key="1">
    <citation type="submission" date="2024-07" db="EMBL/GenBank/DDBJ databases">
        <authorList>
            <person name="Thanompreechachai J."/>
            <person name="Duangmal K."/>
        </authorList>
    </citation>
    <scope>NUCLEOTIDE SEQUENCE [LARGE SCALE GENOMIC DNA]</scope>
    <source>
        <strain evidence="2 3">LSe6-4</strain>
    </source>
</reference>
<keyword evidence="1" id="KW-1133">Transmembrane helix</keyword>
<dbReference type="EMBL" id="JBGFTU010000041">
    <property type="protein sequence ID" value="MEZ0167024.1"/>
    <property type="molecule type" value="Genomic_DNA"/>
</dbReference>
<feature type="transmembrane region" description="Helical" evidence="1">
    <location>
        <begin position="199"/>
        <end position="221"/>
    </location>
</feature>
<comment type="caution">
    <text evidence="2">The sequence shown here is derived from an EMBL/GenBank/DDBJ whole genome shotgun (WGS) entry which is preliminary data.</text>
</comment>
<name>A0ABV4H618_9ACTN</name>
<gene>
    <name evidence="2" type="ORF">AB2L27_19905</name>
</gene>
<dbReference type="RefSeq" id="WP_370443229.1">
    <property type="nucleotide sequence ID" value="NZ_JBGFTU010000041.1"/>
</dbReference>
<evidence type="ECO:0000313" key="2">
    <source>
        <dbReference type="EMBL" id="MEZ0167024.1"/>
    </source>
</evidence>
<protein>
    <recommendedName>
        <fullName evidence="4">Sporulation delaying protein family toxin</fullName>
    </recommendedName>
</protein>
<evidence type="ECO:0000256" key="1">
    <source>
        <dbReference type="SAM" id="Phobius"/>
    </source>
</evidence>